<evidence type="ECO:0000256" key="1">
    <source>
        <dbReference type="ARBA" id="ARBA00022729"/>
    </source>
</evidence>
<name>A0A6J4MD29_9ACTN</name>
<evidence type="ECO:0000313" key="3">
    <source>
        <dbReference type="EMBL" id="CAA9354986.1"/>
    </source>
</evidence>
<dbReference type="AlphaFoldDB" id="A0A6J4MD29"/>
<dbReference type="PANTHER" id="PTHR21666">
    <property type="entry name" value="PEPTIDASE-RELATED"/>
    <property type="match status" value="1"/>
</dbReference>
<dbReference type="InterPro" id="IPR011055">
    <property type="entry name" value="Dup_hybrid_motif"/>
</dbReference>
<dbReference type="InterPro" id="IPR050570">
    <property type="entry name" value="Cell_wall_metabolism_enzyme"/>
</dbReference>
<dbReference type="InterPro" id="IPR016047">
    <property type="entry name" value="M23ase_b-sheet_dom"/>
</dbReference>
<dbReference type="SUPFAM" id="SSF51261">
    <property type="entry name" value="Duplicated hybrid motif"/>
    <property type="match status" value="1"/>
</dbReference>
<feature type="domain" description="M23ase beta-sheet core" evidence="2">
    <location>
        <begin position="88"/>
        <end position="177"/>
    </location>
</feature>
<dbReference type="EMBL" id="CADCUG010000145">
    <property type="protein sequence ID" value="CAA9354986.1"/>
    <property type="molecule type" value="Genomic_DNA"/>
</dbReference>
<accession>A0A6J4MD29</accession>
<evidence type="ECO:0000259" key="2">
    <source>
        <dbReference type="Pfam" id="PF01551"/>
    </source>
</evidence>
<dbReference type="SUPFAM" id="SSF69318">
    <property type="entry name" value="Integrin alpha N-terminal domain"/>
    <property type="match status" value="1"/>
</dbReference>
<dbReference type="InterPro" id="IPR028994">
    <property type="entry name" value="Integrin_alpha_N"/>
</dbReference>
<keyword evidence="1" id="KW-0732">Signal</keyword>
<gene>
    <name evidence="3" type="ORF">AVDCRST_MAG29-2531</name>
</gene>
<sequence>MPARCRAPQRFSAHRLSAARRLPLALRRSAAGGAFAVLAMSSVLSGTLLGGSASAATADPDFELPFSCGEEWAAGTRSGHSPSYWSVDFNAYADFGHPVLASAPGVVTAAVDLGDSSYGRYVVVDHGDGWTTLYAHLEQMLVQPGQWLDQGQMVGLLGTSGGSSGPHLHFEERLNRQGQRAVFHDEPLIYNTTVSSRSCPDVPVSGDWNGNGVTDLATWRRSAGAGMFSLRGPDGAETKVAWGRTIDEPVAGDWDGDGTSNVGVWQRLTRTFVLRTAAGGAREVAFGSRRSAPVTGDWDGDGRDEVGVFNPRLGRFSLRMRSGEPVRVVLGDIGSLPVTGDWNGDGSTEVGVYDPMTGEWQLRHGNGSVTTTSLGGAGRLPVTGNWDGDDATELGTWSPVTARFTLRLGPNSIRTVDWGHRRH</sequence>
<dbReference type="Pfam" id="PF01551">
    <property type="entry name" value="Peptidase_M23"/>
    <property type="match status" value="1"/>
</dbReference>
<proteinExistence type="predicted"/>
<organism evidence="3">
    <name type="scientific">uncultured Nocardioidaceae bacterium</name>
    <dbReference type="NCBI Taxonomy" id="253824"/>
    <lineage>
        <taxon>Bacteria</taxon>
        <taxon>Bacillati</taxon>
        <taxon>Actinomycetota</taxon>
        <taxon>Actinomycetes</taxon>
        <taxon>Propionibacteriales</taxon>
        <taxon>Nocardioidaceae</taxon>
        <taxon>environmental samples</taxon>
    </lineage>
</organism>
<dbReference type="Gene3D" id="2.70.70.10">
    <property type="entry name" value="Glucose Permease (Domain IIA)"/>
    <property type="match status" value="1"/>
</dbReference>
<reference evidence="3" key="1">
    <citation type="submission" date="2020-02" db="EMBL/GenBank/DDBJ databases">
        <authorList>
            <person name="Meier V. D."/>
        </authorList>
    </citation>
    <scope>NUCLEOTIDE SEQUENCE</scope>
    <source>
        <strain evidence="3">AVDCRST_MAG29</strain>
    </source>
</reference>
<dbReference type="GO" id="GO:0004222">
    <property type="term" value="F:metalloendopeptidase activity"/>
    <property type="evidence" value="ECO:0007669"/>
    <property type="project" value="TreeGrafter"/>
</dbReference>
<dbReference type="CDD" id="cd12797">
    <property type="entry name" value="M23_peptidase"/>
    <property type="match status" value="1"/>
</dbReference>
<protein>
    <recommendedName>
        <fullName evidence="2">M23ase beta-sheet core domain-containing protein</fullName>
    </recommendedName>
</protein>
<dbReference type="PANTHER" id="PTHR21666:SF289">
    <property type="entry name" value="L-ALA--D-GLU ENDOPEPTIDASE"/>
    <property type="match status" value="1"/>
</dbReference>